<dbReference type="EMBL" id="QXFT01001559">
    <property type="protein sequence ID" value="KAE9315557.1"/>
    <property type="molecule type" value="Genomic_DNA"/>
</dbReference>
<protein>
    <recommendedName>
        <fullName evidence="8">Mannose-P-dolichol utilization defect 1 protein homolog</fullName>
    </recommendedName>
</protein>
<reference evidence="14 16" key="1">
    <citation type="submission" date="2018-09" db="EMBL/GenBank/DDBJ databases">
        <title>Genomic investigation of the strawberry pathogen Phytophthora fragariae indicates pathogenicity is determined by transcriptional variation in three key races.</title>
        <authorList>
            <person name="Adams T.M."/>
            <person name="Armitage A.D."/>
            <person name="Sobczyk M.K."/>
            <person name="Bates H.J."/>
            <person name="Dunwell J.M."/>
            <person name="Nellist C.F."/>
            <person name="Harrison R.J."/>
        </authorList>
    </citation>
    <scope>NUCLEOTIDE SEQUENCE [LARGE SCALE GENOMIC DNA]</scope>
    <source>
        <strain evidence="11 14">SCRP249</strain>
        <strain evidence="12 16">SCRP324</strain>
        <strain evidence="13 15">SCRP333</strain>
    </source>
</reference>
<evidence type="ECO:0000313" key="16">
    <source>
        <dbReference type="Proteomes" id="UP000435112"/>
    </source>
</evidence>
<keyword evidence="6 8" id="KW-0472">Membrane</keyword>
<comment type="subcellular location">
    <subcellularLocation>
        <location evidence="1 8">Membrane</location>
        <topology evidence="1 8">Multi-pass membrane protein</topology>
    </subcellularLocation>
</comment>
<keyword evidence="2" id="KW-0813">Transport</keyword>
<comment type="similarity">
    <text evidence="7 8">Belongs to the MPDU1 (TC 2.A.43.3) family.</text>
</comment>
<keyword evidence="3 8" id="KW-0812">Transmembrane</keyword>
<keyword evidence="5 8" id="KW-1133">Transmembrane helix</keyword>
<dbReference type="InterPro" id="IPR006603">
    <property type="entry name" value="PQ-loop_rpt"/>
</dbReference>
<evidence type="ECO:0000256" key="7">
    <source>
        <dbReference type="ARBA" id="ARBA00038475"/>
    </source>
</evidence>
<dbReference type="Proteomes" id="UP000429607">
    <property type="component" value="Unassembled WGS sequence"/>
</dbReference>
<name>A0A6A3L0I9_9STRA</name>
<evidence type="ECO:0000313" key="15">
    <source>
        <dbReference type="Proteomes" id="UP000434957"/>
    </source>
</evidence>
<evidence type="ECO:0000256" key="8">
    <source>
        <dbReference type="PIRNR" id="PIRNR023381"/>
    </source>
</evidence>
<evidence type="ECO:0000256" key="10">
    <source>
        <dbReference type="SAM" id="SignalP"/>
    </source>
</evidence>
<evidence type="ECO:0000256" key="1">
    <source>
        <dbReference type="ARBA" id="ARBA00004141"/>
    </source>
</evidence>
<sequence>MVSKMTHVCAVLALATAMLATSTAADKKADDELVLGLFTPKCFEAFATHHDFANVECIKAVVSKALSYAIITGSLILKLPQILKILGAKDVTGLTPSAFYMEVVLYLSSTIYNVLRGYPLTTWGENLVILAQNVVLVLLLWAFYTPKIPVSTRFGLVVVFAAMAAGMLVIPDEYQWLLASAGIPVSIVARTPQILSNFKQGHTGQLALITLVLNLAGSIARLFTTLQETGDPVQVAGFGVTIVLNGTLVLQVLLFWGATNKALAEASKKKVQ</sequence>
<dbReference type="AlphaFoldDB" id="A0A6A3L0I9"/>
<feature type="transmembrane region" description="Helical" evidence="9">
    <location>
        <begin position="151"/>
        <end position="170"/>
    </location>
</feature>
<dbReference type="GO" id="GO:0016020">
    <property type="term" value="C:membrane"/>
    <property type="evidence" value="ECO:0007669"/>
    <property type="project" value="UniProtKB-SubCell"/>
</dbReference>
<dbReference type="Proteomes" id="UP000435112">
    <property type="component" value="Unassembled WGS sequence"/>
</dbReference>
<keyword evidence="15" id="KW-1185">Reference proteome</keyword>
<dbReference type="OrthoDB" id="271506at2759"/>
<evidence type="ECO:0000313" key="11">
    <source>
        <dbReference type="EMBL" id="KAE9011385.1"/>
    </source>
</evidence>
<accession>A0A6A3L0I9</accession>
<feature type="signal peptide" evidence="10">
    <location>
        <begin position="1"/>
        <end position="25"/>
    </location>
</feature>
<dbReference type="EMBL" id="QXFU01000700">
    <property type="protein sequence ID" value="KAE9023897.1"/>
    <property type="molecule type" value="Genomic_DNA"/>
</dbReference>
<evidence type="ECO:0000256" key="9">
    <source>
        <dbReference type="SAM" id="Phobius"/>
    </source>
</evidence>
<feature type="transmembrane region" description="Helical" evidence="9">
    <location>
        <begin position="206"/>
        <end position="223"/>
    </location>
</feature>
<feature type="chain" id="PRO_5033521751" description="Mannose-P-dolichol utilization defect 1 protein homolog" evidence="10">
    <location>
        <begin position="26"/>
        <end position="272"/>
    </location>
</feature>
<feature type="transmembrane region" description="Helical" evidence="9">
    <location>
        <begin position="235"/>
        <end position="258"/>
    </location>
</feature>
<organism evidence="11 14">
    <name type="scientific">Phytophthora rubi</name>
    <dbReference type="NCBI Taxonomy" id="129364"/>
    <lineage>
        <taxon>Eukaryota</taxon>
        <taxon>Sar</taxon>
        <taxon>Stramenopiles</taxon>
        <taxon>Oomycota</taxon>
        <taxon>Peronosporomycetes</taxon>
        <taxon>Peronosporales</taxon>
        <taxon>Peronosporaceae</taxon>
        <taxon>Phytophthora</taxon>
    </lineage>
</organism>
<feature type="transmembrane region" description="Helical" evidence="9">
    <location>
        <begin position="65"/>
        <end position="86"/>
    </location>
</feature>
<dbReference type="PIRSF" id="PIRSF023381">
    <property type="entry name" value="MannP-dilichol_defect-1p"/>
    <property type="match status" value="1"/>
</dbReference>
<evidence type="ECO:0000313" key="14">
    <source>
        <dbReference type="Proteomes" id="UP000429607"/>
    </source>
</evidence>
<evidence type="ECO:0000256" key="3">
    <source>
        <dbReference type="ARBA" id="ARBA00022692"/>
    </source>
</evidence>
<evidence type="ECO:0000313" key="13">
    <source>
        <dbReference type="EMBL" id="KAE9315557.1"/>
    </source>
</evidence>
<evidence type="ECO:0000256" key="4">
    <source>
        <dbReference type="ARBA" id="ARBA00022737"/>
    </source>
</evidence>
<evidence type="ECO:0000313" key="12">
    <source>
        <dbReference type="EMBL" id="KAE9023897.1"/>
    </source>
</evidence>
<dbReference type="PANTHER" id="PTHR12226">
    <property type="entry name" value="MANNOSE-P-DOLICHOL UTILIZATION DEFECT 1 LEC35 -RELATED"/>
    <property type="match status" value="1"/>
</dbReference>
<dbReference type="EMBL" id="QXFV01001227">
    <property type="protein sequence ID" value="KAE9011385.1"/>
    <property type="molecule type" value="Genomic_DNA"/>
</dbReference>
<keyword evidence="10" id="KW-0732">Signal</keyword>
<dbReference type="Proteomes" id="UP000434957">
    <property type="component" value="Unassembled WGS sequence"/>
</dbReference>
<dbReference type="InterPro" id="IPR016817">
    <property type="entry name" value="MannP-dilichol_defect-1"/>
</dbReference>
<comment type="caution">
    <text evidence="11">The sequence shown here is derived from an EMBL/GenBank/DDBJ whole genome shotgun (WGS) entry which is preliminary data.</text>
</comment>
<dbReference type="SMART" id="SM00679">
    <property type="entry name" value="CTNS"/>
    <property type="match status" value="2"/>
</dbReference>
<dbReference type="Pfam" id="PF04193">
    <property type="entry name" value="PQ-loop"/>
    <property type="match status" value="2"/>
</dbReference>
<feature type="transmembrane region" description="Helical" evidence="9">
    <location>
        <begin position="127"/>
        <end position="144"/>
    </location>
</feature>
<evidence type="ECO:0000256" key="2">
    <source>
        <dbReference type="ARBA" id="ARBA00022448"/>
    </source>
</evidence>
<dbReference type="PANTHER" id="PTHR12226:SF2">
    <property type="entry name" value="MANNOSE-P-DOLICHOL UTILIZATION DEFECT 1 PROTEIN"/>
    <property type="match status" value="1"/>
</dbReference>
<evidence type="ECO:0000256" key="5">
    <source>
        <dbReference type="ARBA" id="ARBA00022989"/>
    </source>
</evidence>
<dbReference type="Gene3D" id="1.20.1280.290">
    <property type="match status" value="2"/>
</dbReference>
<proteinExistence type="inferred from homology"/>
<gene>
    <name evidence="11" type="ORF">PR001_g15930</name>
    <name evidence="12" type="ORF">PR002_g11601</name>
    <name evidence="13" type="ORF">PR003_g18955</name>
</gene>
<feature type="transmembrane region" description="Helical" evidence="9">
    <location>
        <begin position="98"/>
        <end position="115"/>
    </location>
</feature>
<evidence type="ECO:0000256" key="6">
    <source>
        <dbReference type="ARBA" id="ARBA00023136"/>
    </source>
</evidence>
<keyword evidence="4" id="KW-0677">Repeat</keyword>